<dbReference type="GO" id="GO:0043565">
    <property type="term" value="F:sequence-specific DNA binding"/>
    <property type="evidence" value="ECO:0007669"/>
    <property type="project" value="InterPro"/>
</dbReference>
<evidence type="ECO:0000256" key="1">
    <source>
        <dbReference type="ARBA" id="ARBA00023015"/>
    </source>
</evidence>
<accession>A0A7W7RN14</accession>
<dbReference type="InterPro" id="IPR018060">
    <property type="entry name" value="HTH_AraC"/>
</dbReference>
<proteinExistence type="predicted"/>
<evidence type="ECO:0000259" key="4">
    <source>
        <dbReference type="PROSITE" id="PS01124"/>
    </source>
</evidence>
<dbReference type="InterPro" id="IPR009057">
    <property type="entry name" value="Homeodomain-like_sf"/>
</dbReference>
<dbReference type="PROSITE" id="PS01124">
    <property type="entry name" value="HTH_ARAC_FAMILY_2"/>
    <property type="match status" value="1"/>
</dbReference>
<comment type="caution">
    <text evidence="5">The sequence shown here is derived from an EMBL/GenBank/DDBJ whole genome shotgun (WGS) entry which is preliminary data.</text>
</comment>
<dbReference type="PANTHER" id="PTHR46796:SF15">
    <property type="entry name" value="BLL1074 PROTEIN"/>
    <property type="match status" value="1"/>
</dbReference>
<dbReference type="InterPro" id="IPR050204">
    <property type="entry name" value="AraC_XylS_family_regulators"/>
</dbReference>
<dbReference type="Pfam" id="PF12833">
    <property type="entry name" value="HTH_18"/>
    <property type="match status" value="1"/>
</dbReference>
<organism evidence="5 6">
    <name type="scientific">Lipingzhangella halophila</name>
    <dbReference type="NCBI Taxonomy" id="1783352"/>
    <lineage>
        <taxon>Bacteria</taxon>
        <taxon>Bacillati</taxon>
        <taxon>Actinomycetota</taxon>
        <taxon>Actinomycetes</taxon>
        <taxon>Streptosporangiales</taxon>
        <taxon>Nocardiopsidaceae</taxon>
        <taxon>Lipingzhangella</taxon>
    </lineage>
</organism>
<dbReference type="SUPFAM" id="SSF46689">
    <property type="entry name" value="Homeodomain-like"/>
    <property type="match status" value="1"/>
</dbReference>
<evidence type="ECO:0000256" key="3">
    <source>
        <dbReference type="ARBA" id="ARBA00023163"/>
    </source>
</evidence>
<protein>
    <submittedName>
        <fullName evidence="5">AraC-like DNA-binding protein</fullName>
    </submittedName>
</protein>
<dbReference type="SMART" id="SM00342">
    <property type="entry name" value="HTH_ARAC"/>
    <property type="match status" value="1"/>
</dbReference>
<keyword evidence="2 5" id="KW-0238">DNA-binding</keyword>
<keyword evidence="3" id="KW-0804">Transcription</keyword>
<dbReference type="EMBL" id="JACHJT010000002">
    <property type="protein sequence ID" value="MBB4934984.1"/>
    <property type="molecule type" value="Genomic_DNA"/>
</dbReference>
<keyword evidence="6" id="KW-1185">Reference proteome</keyword>
<keyword evidence="1" id="KW-0805">Transcription regulation</keyword>
<evidence type="ECO:0000313" key="6">
    <source>
        <dbReference type="Proteomes" id="UP000523007"/>
    </source>
</evidence>
<dbReference type="AlphaFoldDB" id="A0A7W7RN14"/>
<dbReference type="GO" id="GO:0003700">
    <property type="term" value="F:DNA-binding transcription factor activity"/>
    <property type="evidence" value="ECO:0007669"/>
    <property type="project" value="InterPro"/>
</dbReference>
<sequence>MGAPFEVHYDGQTTHMRTVLAGLMRPGVPAPVLVLHPQQQSLYVDLSPTAMQRLTGAPLSELDAGGVTADSLLPWVSSLGEELAEQSHGRRETLMRARLLESLDNAGRVPWPSDSVAALTLIKRSRGQVSVEDVARQAHLSPRRLRHVMRRELGVTPKFAARAARLASAVDRAAHGAESWAQVAAETGFHDQSHLVHEFQAMMRTTPDAWVAEEGRNLQGWRRPAA</sequence>
<evidence type="ECO:0000256" key="2">
    <source>
        <dbReference type="ARBA" id="ARBA00023125"/>
    </source>
</evidence>
<dbReference type="Gene3D" id="1.10.10.60">
    <property type="entry name" value="Homeodomain-like"/>
    <property type="match status" value="1"/>
</dbReference>
<evidence type="ECO:0000313" key="5">
    <source>
        <dbReference type="EMBL" id="MBB4934984.1"/>
    </source>
</evidence>
<feature type="domain" description="HTH araC/xylS-type" evidence="4">
    <location>
        <begin position="114"/>
        <end position="213"/>
    </location>
</feature>
<dbReference type="Proteomes" id="UP000523007">
    <property type="component" value="Unassembled WGS sequence"/>
</dbReference>
<gene>
    <name evidence="5" type="ORF">F4561_005878</name>
</gene>
<reference evidence="5 6" key="1">
    <citation type="submission" date="2020-08" db="EMBL/GenBank/DDBJ databases">
        <title>Sequencing the genomes of 1000 actinobacteria strains.</title>
        <authorList>
            <person name="Klenk H.-P."/>
        </authorList>
    </citation>
    <scope>NUCLEOTIDE SEQUENCE [LARGE SCALE GENOMIC DNA]</scope>
    <source>
        <strain evidence="5 6">DSM 102030</strain>
    </source>
</reference>
<name>A0A7W7RN14_9ACTN</name>
<dbReference type="PANTHER" id="PTHR46796">
    <property type="entry name" value="HTH-TYPE TRANSCRIPTIONAL ACTIVATOR RHAS-RELATED"/>
    <property type="match status" value="1"/>
</dbReference>
<dbReference type="RefSeq" id="WP_221446362.1">
    <property type="nucleotide sequence ID" value="NZ_JACHJT010000002.1"/>
</dbReference>